<evidence type="ECO:0000313" key="2">
    <source>
        <dbReference type="Proteomes" id="UP000694888"/>
    </source>
</evidence>
<feature type="transmembrane region" description="Helical" evidence="1">
    <location>
        <begin position="136"/>
        <end position="157"/>
    </location>
</feature>
<dbReference type="RefSeq" id="XP_035825273.1">
    <property type="nucleotide sequence ID" value="XM_035969380.1"/>
</dbReference>
<protein>
    <submittedName>
        <fullName evidence="3 4">Uncharacterized protein LOC101848347</fullName>
    </submittedName>
</protein>
<feature type="transmembrane region" description="Helical" evidence="1">
    <location>
        <begin position="107"/>
        <end position="130"/>
    </location>
</feature>
<keyword evidence="1" id="KW-0472">Membrane</keyword>
<keyword evidence="1" id="KW-0812">Transmembrane</keyword>
<evidence type="ECO:0000313" key="3">
    <source>
        <dbReference type="RefSeq" id="XP_005096991.1"/>
    </source>
</evidence>
<gene>
    <name evidence="3 4 5 6 7" type="primary">LOC101848347</name>
</gene>
<dbReference type="RefSeq" id="XP_035825275.1">
    <property type="nucleotide sequence ID" value="XM_035969382.1"/>
</dbReference>
<keyword evidence="1" id="KW-1133">Transmembrane helix</keyword>
<reference evidence="3 4" key="1">
    <citation type="submission" date="2025-05" db="UniProtKB">
        <authorList>
            <consortium name="RefSeq"/>
        </authorList>
    </citation>
    <scope>IDENTIFICATION</scope>
</reference>
<organism evidence="2 7">
    <name type="scientific">Aplysia californica</name>
    <name type="common">California sea hare</name>
    <dbReference type="NCBI Taxonomy" id="6500"/>
    <lineage>
        <taxon>Eukaryota</taxon>
        <taxon>Metazoa</taxon>
        <taxon>Spiralia</taxon>
        <taxon>Lophotrochozoa</taxon>
        <taxon>Mollusca</taxon>
        <taxon>Gastropoda</taxon>
        <taxon>Heterobranchia</taxon>
        <taxon>Euthyneura</taxon>
        <taxon>Tectipleura</taxon>
        <taxon>Aplysiida</taxon>
        <taxon>Aplysioidea</taxon>
        <taxon>Aplysiidae</taxon>
        <taxon>Aplysia</taxon>
    </lineage>
</organism>
<feature type="transmembrane region" description="Helical" evidence="1">
    <location>
        <begin position="32"/>
        <end position="53"/>
    </location>
</feature>
<feature type="transmembrane region" description="Helical" evidence="1">
    <location>
        <begin position="73"/>
        <end position="95"/>
    </location>
</feature>
<evidence type="ECO:0000256" key="1">
    <source>
        <dbReference type="SAM" id="Phobius"/>
    </source>
</evidence>
<evidence type="ECO:0000313" key="6">
    <source>
        <dbReference type="RefSeq" id="XP_035825274.1"/>
    </source>
</evidence>
<name>A0ABM1VS83_APLCA</name>
<dbReference type="RefSeq" id="XP_005096991.1">
    <property type="nucleotide sequence ID" value="XM_005096934.3"/>
</dbReference>
<sequence length="469" mass="53436">MGRRKVIRSTLEVALEEEPKKMCSSGSLCKNFVYFILVVTDIADFISDWLFFVDVYIVEEGLVYGPVQPAAKWSLLAFSIVGTITFIMEMTNLWWETFRHNAWVDSDALSAVVIWIEDVPQIAISLYIATCREEPISIFQLSKAAVVLIGIVVRIIVSSVKYCNKKAVRSHHHVKYKVVIMLGIILEAFCAGAIFFLTQTEKGETGTVSFKVPTTIIEEKFNDQRYFANVSIFLHQADLFDAGNLDPDKTDEIFNWMRLTSINKVRQPENNREAFFSFDSEPRSAQVTKFAVWEWGNTMGGHSNQWTLSECYDIDQQTADITTVAKTTCEQPNYFINPYRVYVKFKYDPPGSVFKKKVFGDIYFNMRQQTGASGACEQVRDYTSSISASVGGKYPITMHYFRTGALVQAQGTKHLLHGDGTMAPKFFRNDDMDLEEIRSIWRTGWNKCKSTGSVAPNWDEELEVECNRP</sequence>
<evidence type="ECO:0000313" key="7">
    <source>
        <dbReference type="RefSeq" id="XP_035825275.1"/>
    </source>
</evidence>
<keyword evidence="2" id="KW-1185">Reference proteome</keyword>
<dbReference type="RefSeq" id="XP_035825274.1">
    <property type="nucleotide sequence ID" value="XM_035969381.1"/>
</dbReference>
<dbReference type="RefSeq" id="XP_035825272.1">
    <property type="nucleotide sequence ID" value="XM_035969379.1"/>
</dbReference>
<accession>A0ABM1VS83</accession>
<dbReference type="GeneID" id="101848347"/>
<evidence type="ECO:0000313" key="4">
    <source>
        <dbReference type="RefSeq" id="XP_035825272.1"/>
    </source>
</evidence>
<evidence type="ECO:0000313" key="5">
    <source>
        <dbReference type="RefSeq" id="XP_035825273.1"/>
    </source>
</evidence>
<proteinExistence type="predicted"/>
<dbReference type="Proteomes" id="UP000694888">
    <property type="component" value="Unplaced"/>
</dbReference>
<feature type="transmembrane region" description="Helical" evidence="1">
    <location>
        <begin position="178"/>
        <end position="197"/>
    </location>
</feature>